<dbReference type="EMBL" id="JBHUEJ010000022">
    <property type="protein sequence ID" value="MFD1711259.1"/>
    <property type="molecule type" value="Genomic_DNA"/>
</dbReference>
<accession>A0ABW4KTY9</accession>
<reference evidence="7" key="1">
    <citation type="journal article" date="2019" name="Int. J. Syst. Evol. Microbiol.">
        <title>The Global Catalogue of Microorganisms (GCM) 10K type strain sequencing project: providing services to taxonomists for standard genome sequencing and annotation.</title>
        <authorList>
            <consortium name="The Broad Institute Genomics Platform"/>
            <consortium name="The Broad Institute Genome Sequencing Center for Infectious Disease"/>
            <person name="Wu L."/>
            <person name="Ma J."/>
        </authorList>
    </citation>
    <scope>NUCLEOTIDE SEQUENCE [LARGE SCALE GENOMIC DNA]</scope>
    <source>
        <strain evidence="7">LMG 29247</strain>
    </source>
</reference>
<name>A0ABW4KTY9_9BURK</name>
<evidence type="ECO:0000256" key="1">
    <source>
        <dbReference type="ARBA" id="ARBA00004127"/>
    </source>
</evidence>
<feature type="transmembrane region" description="Helical" evidence="5">
    <location>
        <begin position="113"/>
        <end position="131"/>
    </location>
</feature>
<keyword evidence="3 5" id="KW-1133">Transmembrane helix</keyword>
<sequence length="157" mass="17523">MRWLEHRIPPPVIDLAGIGLMWWLARTFPAAQLWPTGAYPFGVGAAIGLALAGGCIALAGVVEFRRARTTINPLAPQRASTLVQTGVFAITRNPMYLGMLMVLIGWAAYLGNAASLVVLPLFVWVLNALQIQPEERILRERFGEHFTRYAERVRRWV</sequence>
<dbReference type="Proteomes" id="UP001597304">
    <property type="component" value="Unassembled WGS sequence"/>
</dbReference>
<dbReference type="EC" id="2.1.1.334" evidence="6"/>
<evidence type="ECO:0000256" key="2">
    <source>
        <dbReference type="ARBA" id="ARBA00022692"/>
    </source>
</evidence>
<dbReference type="EC" id="2.1.1.100" evidence="6"/>
<comment type="caution">
    <text evidence="6">The sequence shown here is derived from an EMBL/GenBank/DDBJ whole genome shotgun (WGS) entry which is preliminary data.</text>
</comment>
<evidence type="ECO:0000313" key="6">
    <source>
        <dbReference type="EMBL" id="MFD1711259.1"/>
    </source>
</evidence>
<evidence type="ECO:0000256" key="3">
    <source>
        <dbReference type="ARBA" id="ARBA00022989"/>
    </source>
</evidence>
<keyword evidence="2 5" id="KW-0812">Transmembrane</keyword>
<gene>
    <name evidence="6" type="ORF">ACFSF0_11605</name>
</gene>
<dbReference type="RefSeq" id="WP_147911399.1">
    <property type="nucleotide sequence ID" value="NZ_JBHUEJ010000022.1"/>
</dbReference>
<dbReference type="PANTHER" id="PTHR12714">
    <property type="entry name" value="PROTEIN-S ISOPRENYLCYSTEINE O-METHYLTRANSFERASE"/>
    <property type="match status" value="1"/>
</dbReference>
<comment type="subcellular location">
    <subcellularLocation>
        <location evidence="1">Endomembrane system</location>
        <topology evidence="1">Multi-pass membrane protein</topology>
    </subcellularLocation>
</comment>
<dbReference type="PANTHER" id="PTHR12714:SF24">
    <property type="entry name" value="SLR1182 PROTEIN"/>
    <property type="match status" value="1"/>
</dbReference>
<evidence type="ECO:0000256" key="4">
    <source>
        <dbReference type="ARBA" id="ARBA00023136"/>
    </source>
</evidence>
<proteinExistence type="predicted"/>
<organism evidence="6 7">
    <name type="scientific">Ottowia flava</name>
    <dbReference type="NCBI Taxonomy" id="2675430"/>
    <lineage>
        <taxon>Bacteria</taxon>
        <taxon>Pseudomonadati</taxon>
        <taxon>Pseudomonadota</taxon>
        <taxon>Betaproteobacteria</taxon>
        <taxon>Burkholderiales</taxon>
        <taxon>Comamonadaceae</taxon>
        <taxon>Ottowia</taxon>
    </lineage>
</organism>
<keyword evidence="6" id="KW-0489">Methyltransferase</keyword>
<dbReference type="GO" id="GO:0004671">
    <property type="term" value="F:protein C-terminal S-isoprenylcysteine carboxyl O-methyltransferase activity"/>
    <property type="evidence" value="ECO:0007669"/>
    <property type="project" value="UniProtKB-EC"/>
</dbReference>
<feature type="transmembrane region" description="Helical" evidence="5">
    <location>
        <begin position="12"/>
        <end position="31"/>
    </location>
</feature>
<keyword evidence="7" id="KW-1185">Reference proteome</keyword>
<dbReference type="InterPro" id="IPR007318">
    <property type="entry name" value="Phopholipid_MeTrfase"/>
</dbReference>
<evidence type="ECO:0000313" key="7">
    <source>
        <dbReference type="Proteomes" id="UP001597304"/>
    </source>
</evidence>
<protein>
    <submittedName>
        <fullName evidence="6">Methyltransferase family protein</fullName>
        <ecNumber evidence="6">2.1.1.100</ecNumber>
        <ecNumber evidence="6">2.1.1.334</ecNumber>
    </submittedName>
</protein>
<feature type="transmembrane region" description="Helical" evidence="5">
    <location>
        <begin position="37"/>
        <end position="62"/>
    </location>
</feature>
<dbReference type="GO" id="GO:0032259">
    <property type="term" value="P:methylation"/>
    <property type="evidence" value="ECO:0007669"/>
    <property type="project" value="UniProtKB-KW"/>
</dbReference>
<dbReference type="Gene3D" id="1.20.120.1630">
    <property type="match status" value="1"/>
</dbReference>
<dbReference type="Pfam" id="PF04191">
    <property type="entry name" value="PEMT"/>
    <property type="match status" value="1"/>
</dbReference>
<evidence type="ECO:0000256" key="5">
    <source>
        <dbReference type="SAM" id="Phobius"/>
    </source>
</evidence>
<keyword evidence="4 5" id="KW-0472">Membrane</keyword>
<keyword evidence="6" id="KW-0808">Transferase</keyword>